<dbReference type="InterPro" id="IPR047216">
    <property type="entry name" value="Endonuclease_DUF559_bact"/>
</dbReference>
<dbReference type="SUPFAM" id="SSF52980">
    <property type="entry name" value="Restriction endonuclease-like"/>
    <property type="match status" value="1"/>
</dbReference>
<comment type="caution">
    <text evidence="2">The sequence shown here is derived from an EMBL/GenBank/DDBJ whole genome shotgun (WGS) entry which is preliminary data.</text>
</comment>
<dbReference type="EMBL" id="BAABGX010000002">
    <property type="protein sequence ID" value="GAA4310526.1"/>
    <property type="molecule type" value="Genomic_DNA"/>
</dbReference>
<evidence type="ECO:0000259" key="1">
    <source>
        <dbReference type="Pfam" id="PF04480"/>
    </source>
</evidence>
<dbReference type="Gene3D" id="3.40.960.10">
    <property type="entry name" value="VSR Endonuclease"/>
    <property type="match status" value="1"/>
</dbReference>
<evidence type="ECO:0000313" key="2">
    <source>
        <dbReference type="EMBL" id="GAA4310526.1"/>
    </source>
</evidence>
<name>A0ABP8FT69_9BACT</name>
<evidence type="ECO:0000313" key="3">
    <source>
        <dbReference type="Proteomes" id="UP001501844"/>
    </source>
</evidence>
<feature type="domain" description="DUF559" evidence="1">
    <location>
        <begin position="2"/>
        <end position="51"/>
    </location>
</feature>
<dbReference type="InterPro" id="IPR011335">
    <property type="entry name" value="Restrct_endonuc-II-like"/>
</dbReference>
<dbReference type="PANTHER" id="PTHR38590:SF1">
    <property type="entry name" value="BLL0828 PROTEIN"/>
    <property type="match status" value="1"/>
</dbReference>
<dbReference type="Proteomes" id="UP001501844">
    <property type="component" value="Unassembled WGS sequence"/>
</dbReference>
<gene>
    <name evidence="2" type="ORF">GCM10023183_28540</name>
</gene>
<reference evidence="3" key="1">
    <citation type="journal article" date="2019" name="Int. J. Syst. Evol. Microbiol.">
        <title>The Global Catalogue of Microorganisms (GCM) 10K type strain sequencing project: providing services to taxonomists for standard genome sequencing and annotation.</title>
        <authorList>
            <consortium name="The Broad Institute Genomics Platform"/>
            <consortium name="The Broad Institute Genome Sequencing Center for Infectious Disease"/>
            <person name="Wu L."/>
            <person name="Ma J."/>
        </authorList>
    </citation>
    <scope>NUCLEOTIDE SEQUENCE [LARGE SCALE GENOMIC DNA]</scope>
    <source>
        <strain evidence="3">JCM 17917</strain>
    </source>
</reference>
<proteinExistence type="predicted"/>
<dbReference type="PANTHER" id="PTHR38590">
    <property type="entry name" value="BLL0828 PROTEIN"/>
    <property type="match status" value="1"/>
</dbReference>
<organism evidence="2 3">
    <name type="scientific">Nibribacter koreensis</name>
    <dbReference type="NCBI Taxonomy" id="1084519"/>
    <lineage>
        <taxon>Bacteria</taxon>
        <taxon>Pseudomonadati</taxon>
        <taxon>Bacteroidota</taxon>
        <taxon>Cytophagia</taxon>
        <taxon>Cytophagales</taxon>
        <taxon>Hymenobacteraceae</taxon>
        <taxon>Nibribacter</taxon>
    </lineage>
</organism>
<protein>
    <recommendedName>
        <fullName evidence="1">DUF559 domain-containing protein</fullName>
    </recommendedName>
</protein>
<dbReference type="Pfam" id="PF04480">
    <property type="entry name" value="DUF559"/>
    <property type="match status" value="1"/>
</dbReference>
<dbReference type="InterPro" id="IPR007569">
    <property type="entry name" value="DUF559"/>
</dbReference>
<keyword evidence="3" id="KW-1185">Reference proteome</keyword>
<accession>A0ABP8FT69</accession>
<sequence length="63" mass="7328">MLVIEVDGYSHKFKTEEDAARDKVLSELGFTVLRFTDDEVMNDLPNVQRTLETWIAEKTEKQP</sequence>